<reference evidence="1 2" key="1">
    <citation type="journal article" date="2018" name="Sci. Rep.">
        <title>Genomic signatures of local adaptation to the degree of environmental predictability in rotifers.</title>
        <authorList>
            <person name="Franch-Gras L."/>
            <person name="Hahn C."/>
            <person name="Garcia-Roger E.M."/>
            <person name="Carmona M.J."/>
            <person name="Serra M."/>
            <person name="Gomez A."/>
        </authorList>
    </citation>
    <scope>NUCLEOTIDE SEQUENCE [LARGE SCALE GENOMIC DNA]</scope>
    <source>
        <strain evidence="1">HYR1</strain>
    </source>
</reference>
<evidence type="ECO:0000313" key="2">
    <source>
        <dbReference type="Proteomes" id="UP000276133"/>
    </source>
</evidence>
<comment type="caution">
    <text evidence="1">The sequence shown here is derived from an EMBL/GenBank/DDBJ whole genome shotgun (WGS) entry which is preliminary data.</text>
</comment>
<accession>A0A3M7PSX4</accession>
<sequence>MFLPDLLNSIALHLLTLKSIRHVFDHSESASRSCCSVDRFLFGELSNFERKRNVSIKNTQLNGIRNTIGNRVYNENDIRKFFEYHQQKS</sequence>
<proteinExistence type="predicted"/>
<name>A0A3M7PSX4_BRAPC</name>
<keyword evidence="2" id="KW-1185">Reference proteome</keyword>
<dbReference type="EMBL" id="REGN01009073">
    <property type="protein sequence ID" value="RNA02029.1"/>
    <property type="molecule type" value="Genomic_DNA"/>
</dbReference>
<protein>
    <submittedName>
        <fullName evidence="1">Uncharacterized protein</fullName>
    </submittedName>
</protein>
<gene>
    <name evidence="1" type="ORF">BpHYR1_001477</name>
</gene>
<organism evidence="1 2">
    <name type="scientific">Brachionus plicatilis</name>
    <name type="common">Marine rotifer</name>
    <name type="synonym">Brachionus muelleri</name>
    <dbReference type="NCBI Taxonomy" id="10195"/>
    <lineage>
        <taxon>Eukaryota</taxon>
        <taxon>Metazoa</taxon>
        <taxon>Spiralia</taxon>
        <taxon>Gnathifera</taxon>
        <taxon>Rotifera</taxon>
        <taxon>Eurotatoria</taxon>
        <taxon>Monogononta</taxon>
        <taxon>Pseudotrocha</taxon>
        <taxon>Ploima</taxon>
        <taxon>Brachionidae</taxon>
        <taxon>Brachionus</taxon>
    </lineage>
</organism>
<dbReference type="AlphaFoldDB" id="A0A3M7PSX4"/>
<dbReference type="Proteomes" id="UP000276133">
    <property type="component" value="Unassembled WGS sequence"/>
</dbReference>
<evidence type="ECO:0000313" key="1">
    <source>
        <dbReference type="EMBL" id="RNA02029.1"/>
    </source>
</evidence>